<feature type="compositionally biased region" description="Basic and acidic residues" evidence="1">
    <location>
        <begin position="240"/>
        <end position="263"/>
    </location>
</feature>
<accession>A0A401Z9K4</accession>
<comment type="caution">
    <text evidence="3">The sequence shown here is derived from an EMBL/GenBank/DDBJ whole genome shotgun (WGS) entry which is preliminary data.</text>
</comment>
<dbReference type="Proteomes" id="UP000287224">
    <property type="component" value="Unassembled WGS sequence"/>
</dbReference>
<evidence type="ECO:0000313" key="3">
    <source>
        <dbReference type="EMBL" id="GCE03476.1"/>
    </source>
</evidence>
<feature type="compositionally biased region" description="Low complexity" evidence="1">
    <location>
        <begin position="226"/>
        <end position="235"/>
    </location>
</feature>
<evidence type="ECO:0000313" key="4">
    <source>
        <dbReference type="Proteomes" id="UP000287224"/>
    </source>
</evidence>
<gene>
    <name evidence="3" type="ORF">KDAU_08050</name>
</gene>
<protein>
    <submittedName>
        <fullName evidence="3">Uncharacterized protein</fullName>
    </submittedName>
</protein>
<feature type="compositionally biased region" description="Basic and acidic residues" evidence="1">
    <location>
        <begin position="296"/>
        <end position="318"/>
    </location>
</feature>
<evidence type="ECO:0000256" key="1">
    <source>
        <dbReference type="SAM" id="MobiDB-lite"/>
    </source>
</evidence>
<keyword evidence="4" id="KW-1185">Reference proteome</keyword>
<name>A0A401Z9K4_9CHLR</name>
<dbReference type="AlphaFoldDB" id="A0A401Z9K4"/>
<organism evidence="3 4">
    <name type="scientific">Dictyobacter aurantiacus</name>
    <dbReference type="NCBI Taxonomy" id="1936993"/>
    <lineage>
        <taxon>Bacteria</taxon>
        <taxon>Bacillati</taxon>
        <taxon>Chloroflexota</taxon>
        <taxon>Ktedonobacteria</taxon>
        <taxon>Ktedonobacterales</taxon>
        <taxon>Dictyobacteraceae</taxon>
        <taxon>Dictyobacter</taxon>
    </lineage>
</organism>
<keyword evidence="2" id="KW-0472">Membrane</keyword>
<feature type="region of interest" description="Disordered" evidence="1">
    <location>
        <begin position="136"/>
        <end position="189"/>
    </location>
</feature>
<feature type="region of interest" description="Disordered" evidence="1">
    <location>
        <begin position="226"/>
        <end position="338"/>
    </location>
</feature>
<reference evidence="4" key="1">
    <citation type="submission" date="2018-12" db="EMBL/GenBank/DDBJ databases">
        <title>Tengunoibacter tsumagoiensis gen. nov., sp. nov., Dictyobacter kobayashii sp. nov., D. alpinus sp. nov., and D. joshuensis sp. nov. and description of Dictyobacteraceae fam. nov. within the order Ktedonobacterales isolated from Tengu-no-mugimeshi.</title>
        <authorList>
            <person name="Wang C.M."/>
            <person name="Zheng Y."/>
            <person name="Sakai Y."/>
            <person name="Toyoda A."/>
            <person name="Minakuchi Y."/>
            <person name="Abe K."/>
            <person name="Yokota A."/>
            <person name="Yabe S."/>
        </authorList>
    </citation>
    <scope>NUCLEOTIDE SEQUENCE [LARGE SCALE GENOMIC DNA]</scope>
    <source>
        <strain evidence="4">S-27</strain>
    </source>
</reference>
<proteinExistence type="predicted"/>
<feature type="transmembrane region" description="Helical" evidence="2">
    <location>
        <begin position="79"/>
        <end position="105"/>
    </location>
</feature>
<feature type="transmembrane region" description="Helical" evidence="2">
    <location>
        <begin position="36"/>
        <end position="59"/>
    </location>
</feature>
<keyword evidence="2" id="KW-0812">Transmembrane</keyword>
<evidence type="ECO:0000256" key="2">
    <source>
        <dbReference type="SAM" id="Phobius"/>
    </source>
</evidence>
<keyword evidence="2" id="KW-1133">Transmembrane helix</keyword>
<sequence length="338" mass="37017">MRRALEMKSSSSSTRVEDLQDSGLLAKVRSPQFRTWFLLIVVGLIVVWLSVEAFPLAWARLMQMVGAWSTLQAASGSAMFAPFAILLLQVLCFLAAWAILALVVVREVLAFKDTPGQVRSAPALSVANVPALAPMPAPSREQDVADASSPPDTANADEDEQNPFDMSAAIFDLPSDPDETEQEEKLTPAIVEEETVFVYGDPLADNLPEIFSYDIDLMRDVQEMQNARAQAQANQVDNSNLKEEMDSSSNRDKKEQNDDETAKKAGSAPQSNTKKEQDDSAHTKKANSDDGGSGTKEQEDKDQVEKASRDDSRPDQAVKVKRSRKKSSTGTIAQEKKP</sequence>
<feature type="compositionally biased region" description="Basic and acidic residues" evidence="1">
    <location>
        <begin position="273"/>
        <end position="288"/>
    </location>
</feature>
<dbReference type="EMBL" id="BIFQ01000001">
    <property type="protein sequence ID" value="GCE03476.1"/>
    <property type="molecule type" value="Genomic_DNA"/>
</dbReference>